<dbReference type="GO" id="GO:0050660">
    <property type="term" value="F:flavin adenine dinucleotide binding"/>
    <property type="evidence" value="ECO:0007669"/>
    <property type="project" value="InterPro"/>
</dbReference>
<dbReference type="HOGENOM" id="CLU_002865_6_3_1"/>
<dbReference type="InterPro" id="IPR012132">
    <property type="entry name" value="GMC_OxRdtase"/>
</dbReference>
<evidence type="ECO:0000256" key="4">
    <source>
        <dbReference type="SAM" id="SignalP"/>
    </source>
</evidence>
<feature type="binding site" evidence="3">
    <location>
        <position position="259"/>
    </location>
    <ligand>
        <name>FAD</name>
        <dbReference type="ChEBI" id="CHEBI:57692"/>
    </ligand>
</feature>
<dbReference type="RefSeq" id="XP_001798598.1">
    <property type="nucleotide sequence ID" value="XM_001798546.1"/>
</dbReference>
<dbReference type="PIRSF" id="PIRSF000137">
    <property type="entry name" value="Alcohol_oxidase"/>
    <property type="match status" value="1"/>
</dbReference>
<dbReference type="GO" id="GO:0016491">
    <property type="term" value="F:oxidoreductase activity"/>
    <property type="evidence" value="ECO:0000318"/>
    <property type="project" value="GO_Central"/>
</dbReference>
<dbReference type="Pfam" id="PF05199">
    <property type="entry name" value="GMC_oxred_C"/>
    <property type="match status" value="1"/>
</dbReference>
<keyword evidence="3" id="KW-0285">Flavoprotein</keyword>
<keyword evidence="4" id="KW-0732">Signal</keyword>
<dbReference type="Gene3D" id="3.30.560.10">
    <property type="entry name" value="Glucose Oxidase, domain 3"/>
    <property type="match status" value="1"/>
</dbReference>
<evidence type="ECO:0000256" key="3">
    <source>
        <dbReference type="PIRSR" id="PIRSR000137-2"/>
    </source>
</evidence>
<feature type="domain" description="Glucose-methanol-choline oxidoreductase N-terminal" evidence="5">
    <location>
        <begin position="295"/>
        <end position="309"/>
    </location>
</feature>
<feature type="signal peptide" evidence="4">
    <location>
        <begin position="1"/>
        <end position="22"/>
    </location>
</feature>
<dbReference type="VEuPathDB" id="FungiDB:JI435_082810"/>
<dbReference type="SUPFAM" id="SSF54373">
    <property type="entry name" value="FAD-linked reductases, C-terminal domain"/>
    <property type="match status" value="1"/>
</dbReference>
<protein>
    <recommendedName>
        <fullName evidence="5">Glucose-methanol-choline oxidoreductase N-terminal domain-containing protein</fullName>
    </recommendedName>
</protein>
<dbReference type="InParanoid" id="Q0UIY3"/>
<evidence type="ECO:0000256" key="1">
    <source>
        <dbReference type="ARBA" id="ARBA00010790"/>
    </source>
</evidence>
<dbReference type="PANTHER" id="PTHR11552">
    <property type="entry name" value="GLUCOSE-METHANOL-CHOLINE GMC OXIDOREDUCTASE"/>
    <property type="match status" value="1"/>
</dbReference>
<dbReference type="InterPro" id="IPR000172">
    <property type="entry name" value="GMC_OxRdtase_N"/>
</dbReference>
<gene>
    <name evidence="6" type="ORF">SNOG_08281</name>
</gene>
<evidence type="ECO:0000313" key="6">
    <source>
        <dbReference type="EMBL" id="EAT84557.2"/>
    </source>
</evidence>
<dbReference type="eggNOG" id="KOG1238">
    <property type="taxonomic scope" value="Eukaryota"/>
</dbReference>
<evidence type="ECO:0000259" key="5">
    <source>
        <dbReference type="PROSITE" id="PS00624"/>
    </source>
</evidence>
<sequence length="594" mass="64395">MLYNMKRTSLLALLFRIDPAIAVPHPTQPAPNGQPDYVIIGGGPAGFVLAEQLSKNPKVNVVLLEAGPDTAGVENIDDPGLAPLLLQTPYTWNYTCQPDPNLNGVAPYLHQGRGFGGGSAVNYLGHCRGSPSVFDEWAKISKDDGLKWKNFENDYKSVAYYKETPLDYDPHVNKSAYGNGPIEFTSPSENLGFVLSLIESWKNVLKLPQVDLNDGTGVGISTGLTGIRASNHTRVFASQAYGWPMNGRPNARQLHDAEVTKIGFEGKRAVSVTYVNPITNATTTLRPKEIIVAAGALGSPKLLMLSGVGPAEQLKSHGIPVVADIPQIGKNLFDHHFAWMEFEVPPSVETLWQYTLNATFKDKAAADFNTEGKGPLGVPNGAAFAVSRIPNEAFSGVNSTFHTSLPADRGHLLFQYSSSTLRSNGPNVSTISPFVAVIQPEAAGYMELASSNYRDQPLIHPNYYGSESNFAMATNVLAGDKAAILYGYKQLRKVVTDPALSPVLLKEVYPGANVTSDEDLWKAIQNASLTFHHPLGTVALGTVVEGKTWRIKGLQGIRVIDSSTFPSMPTCHTMHTVYAYAYHAAQLIKKQDKF</sequence>
<dbReference type="GO" id="GO:0016614">
    <property type="term" value="F:oxidoreductase activity, acting on CH-OH group of donors"/>
    <property type="evidence" value="ECO:0007669"/>
    <property type="project" value="InterPro"/>
</dbReference>
<keyword evidence="3" id="KW-0274">FAD</keyword>
<dbReference type="PANTHER" id="PTHR11552:SF111">
    <property type="entry name" value="GLUCOSE-METHANOL-CHOLINE OXIDOREDUCTASE N-TERMINAL DOMAIN-CONTAINING PROTEIN"/>
    <property type="match status" value="1"/>
</dbReference>
<proteinExistence type="inferred from homology"/>
<evidence type="ECO:0000313" key="7">
    <source>
        <dbReference type="Proteomes" id="UP000001055"/>
    </source>
</evidence>
<dbReference type="AlphaFoldDB" id="Q0UIY3"/>
<feature type="chain" id="PRO_5004177932" description="Glucose-methanol-choline oxidoreductase N-terminal domain-containing protein" evidence="4">
    <location>
        <begin position="23"/>
        <end position="594"/>
    </location>
</feature>
<accession>Q0UIY3</accession>
<comment type="similarity">
    <text evidence="1">Belongs to the GMC oxidoreductase family.</text>
</comment>
<dbReference type="InterPro" id="IPR007867">
    <property type="entry name" value="GMC_OxRtase_C"/>
</dbReference>
<feature type="active site" description="Proton donor" evidence="2">
    <location>
        <position position="533"/>
    </location>
</feature>
<dbReference type="SUPFAM" id="SSF51905">
    <property type="entry name" value="FAD/NAD(P)-binding domain"/>
    <property type="match status" value="1"/>
</dbReference>
<dbReference type="KEGG" id="pno:SNOG_08281"/>
<organism evidence="6 7">
    <name type="scientific">Phaeosphaeria nodorum (strain SN15 / ATCC MYA-4574 / FGSC 10173)</name>
    <name type="common">Glume blotch fungus</name>
    <name type="synonym">Parastagonospora nodorum</name>
    <dbReference type="NCBI Taxonomy" id="321614"/>
    <lineage>
        <taxon>Eukaryota</taxon>
        <taxon>Fungi</taxon>
        <taxon>Dikarya</taxon>
        <taxon>Ascomycota</taxon>
        <taxon>Pezizomycotina</taxon>
        <taxon>Dothideomycetes</taxon>
        <taxon>Pleosporomycetidae</taxon>
        <taxon>Pleosporales</taxon>
        <taxon>Pleosporineae</taxon>
        <taxon>Phaeosphaeriaceae</taxon>
        <taxon>Parastagonospora</taxon>
    </lineage>
</organism>
<dbReference type="Proteomes" id="UP000001055">
    <property type="component" value="Unassembled WGS sequence"/>
</dbReference>
<dbReference type="Pfam" id="PF00732">
    <property type="entry name" value="GMC_oxred_N"/>
    <property type="match status" value="1"/>
</dbReference>
<comment type="cofactor">
    <cofactor evidence="3">
        <name>FAD</name>
        <dbReference type="ChEBI" id="CHEBI:57692"/>
    </cofactor>
</comment>
<evidence type="ECO:0000256" key="2">
    <source>
        <dbReference type="PIRSR" id="PIRSR000137-1"/>
    </source>
</evidence>
<name>Q0UIY3_PHANO</name>
<reference evidence="7" key="1">
    <citation type="journal article" date="2007" name="Plant Cell">
        <title>Dothideomycete-plant interactions illuminated by genome sequencing and EST analysis of the wheat pathogen Stagonospora nodorum.</title>
        <authorList>
            <person name="Hane J.K."/>
            <person name="Lowe R.G."/>
            <person name="Solomon P.S."/>
            <person name="Tan K.C."/>
            <person name="Schoch C.L."/>
            <person name="Spatafora J.W."/>
            <person name="Crous P.W."/>
            <person name="Kodira C."/>
            <person name="Birren B.W."/>
            <person name="Galagan J.E."/>
            <person name="Torriani S.F."/>
            <person name="McDonald B.A."/>
            <person name="Oliver R.P."/>
        </authorList>
    </citation>
    <scope>NUCLEOTIDE SEQUENCE [LARGE SCALE GENOMIC DNA]</scope>
    <source>
        <strain evidence="7">SN15 / ATCC MYA-4574 / FGSC 10173</strain>
    </source>
</reference>
<dbReference type="GeneID" id="5975496"/>
<dbReference type="Gene3D" id="3.50.50.60">
    <property type="entry name" value="FAD/NAD(P)-binding domain"/>
    <property type="match status" value="1"/>
</dbReference>
<dbReference type="PROSITE" id="PS00624">
    <property type="entry name" value="GMC_OXRED_2"/>
    <property type="match status" value="1"/>
</dbReference>
<feature type="active site" description="Proton acceptor" evidence="2">
    <location>
        <position position="572"/>
    </location>
</feature>
<dbReference type="EMBL" id="CH445336">
    <property type="protein sequence ID" value="EAT84557.2"/>
    <property type="molecule type" value="Genomic_DNA"/>
</dbReference>
<dbReference type="InterPro" id="IPR036188">
    <property type="entry name" value="FAD/NAD-bd_sf"/>
</dbReference>